<gene>
    <name evidence="2" type="ordered locus">Ngar_c18280</name>
</gene>
<protein>
    <recommendedName>
        <fullName evidence="1">ArnR1-like winged helix-turn-helix domain-containing protein</fullName>
    </recommendedName>
</protein>
<sequence>MTKDIKKKNRTRNDIIVEMLTSALEGTTKTRMMFYAYVSYTQLSKEYLPVLLKNELLAYDAERNRYFTTAKGCEYLRSYEK</sequence>
<dbReference type="KEGG" id="nga:Ngar_c18280"/>
<accession>K0IBV1</accession>
<dbReference type="Gene3D" id="1.10.10.10">
    <property type="entry name" value="Winged helix-like DNA-binding domain superfamily/Winged helix DNA-binding domain"/>
    <property type="match status" value="1"/>
</dbReference>
<dbReference type="Proteomes" id="UP000008037">
    <property type="component" value="Chromosome"/>
</dbReference>
<dbReference type="BioCyc" id="CNIT1237085:G1324-1826-MONOMER"/>
<evidence type="ECO:0000259" key="1">
    <source>
        <dbReference type="Pfam" id="PF14947"/>
    </source>
</evidence>
<proteinExistence type="predicted"/>
<dbReference type="InterPro" id="IPR036388">
    <property type="entry name" value="WH-like_DNA-bd_sf"/>
</dbReference>
<name>K0IBV1_NITGG</name>
<dbReference type="EMBL" id="CP002408">
    <property type="protein sequence ID" value="AFU58761.1"/>
    <property type="molecule type" value="Genomic_DNA"/>
</dbReference>
<reference evidence="2 3" key="1">
    <citation type="journal article" date="2012" name="Environ. Microbiol.">
        <title>The genome of the ammonia-oxidizing Candidatus Nitrososphaera gargensis: insights into metabolic versatility and environmental adaptations.</title>
        <authorList>
            <person name="Spang A."/>
            <person name="Poehlein A."/>
            <person name="Offre P."/>
            <person name="Zumbragel S."/>
            <person name="Haider S."/>
            <person name="Rychlik N."/>
            <person name="Nowka B."/>
            <person name="Schmeisser C."/>
            <person name="Lebedeva E.V."/>
            <person name="Rattei T."/>
            <person name="Bohm C."/>
            <person name="Schmid M."/>
            <person name="Galushko A."/>
            <person name="Hatzenpichler R."/>
            <person name="Weinmaier T."/>
            <person name="Daniel R."/>
            <person name="Schleper C."/>
            <person name="Spieck E."/>
            <person name="Streit W."/>
            <person name="Wagner M."/>
        </authorList>
    </citation>
    <scope>NUCLEOTIDE SEQUENCE [LARGE SCALE GENOMIC DNA]</scope>
    <source>
        <strain evidence="3">Ga9.2</strain>
    </source>
</reference>
<evidence type="ECO:0000313" key="3">
    <source>
        <dbReference type="Proteomes" id="UP000008037"/>
    </source>
</evidence>
<feature type="domain" description="ArnR1-like winged helix-turn-helix" evidence="1">
    <location>
        <begin position="10"/>
        <end position="81"/>
    </location>
</feature>
<organism evidence="2 3">
    <name type="scientific">Nitrososphaera gargensis (strain Ga9.2)</name>
    <dbReference type="NCBI Taxonomy" id="1237085"/>
    <lineage>
        <taxon>Archaea</taxon>
        <taxon>Nitrososphaerota</taxon>
        <taxon>Nitrososphaeria</taxon>
        <taxon>Nitrososphaerales</taxon>
        <taxon>Nitrososphaeraceae</taxon>
        <taxon>Nitrososphaera</taxon>
    </lineage>
</organism>
<dbReference type="HOGENOM" id="CLU_159725_0_0_2"/>
<dbReference type="GeneID" id="13795691"/>
<dbReference type="Pfam" id="PF14947">
    <property type="entry name" value="HTH_45"/>
    <property type="match status" value="1"/>
</dbReference>
<dbReference type="AlphaFoldDB" id="K0IBV1"/>
<dbReference type="InterPro" id="IPR038723">
    <property type="entry name" value="ArnR1-like_HTH"/>
</dbReference>
<keyword evidence="3" id="KW-1185">Reference proteome</keyword>
<dbReference type="RefSeq" id="WP_015019298.1">
    <property type="nucleotide sequence ID" value="NC_018719.1"/>
</dbReference>
<evidence type="ECO:0000313" key="2">
    <source>
        <dbReference type="EMBL" id="AFU58761.1"/>
    </source>
</evidence>
<dbReference type="InParanoid" id="K0IBV1"/>